<protein>
    <recommendedName>
        <fullName evidence="3">DNA-binding protein</fullName>
    </recommendedName>
</protein>
<sequence length="201" mass="22068">MASIKEKTVSLYNFTLVLSGVNADTPGLEDALYESGCGDALICFYGKSVYLEFDREAKSLDDAIESAIHHVETSGLGARVESVDSVLVGLSDIADLTHLSRQAVAMLKDGKRGAGDFPNPIQRIKGQSPLWDWAEVANWLQINGRLNHHPELVTNAKALSKWNLVLRSSVCDDLLEVEAITKKIVDNRQKRAAYADKTNVK</sequence>
<dbReference type="AlphaFoldDB" id="A0AA86YWR9"/>
<gene>
    <name evidence="1" type="ORF">PROSTU_02567</name>
</gene>
<proteinExistence type="predicted"/>
<organism evidence="1 2">
    <name type="scientific">Providencia stuartii ATCC 25827</name>
    <dbReference type="NCBI Taxonomy" id="471874"/>
    <lineage>
        <taxon>Bacteria</taxon>
        <taxon>Pseudomonadati</taxon>
        <taxon>Pseudomonadota</taxon>
        <taxon>Gammaproteobacteria</taxon>
        <taxon>Enterobacterales</taxon>
        <taxon>Morganellaceae</taxon>
        <taxon>Providencia</taxon>
    </lineage>
</organism>
<evidence type="ECO:0000313" key="1">
    <source>
        <dbReference type="EMBL" id="EDU59378.1"/>
    </source>
</evidence>
<dbReference type="EMBL" id="ABJD02000101">
    <property type="protein sequence ID" value="EDU59378.1"/>
    <property type="molecule type" value="Genomic_DNA"/>
</dbReference>
<name>A0AA86YWR9_PROST</name>
<evidence type="ECO:0008006" key="3">
    <source>
        <dbReference type="Google" id="ProtNLM"/>
    </source>
</evidence>
<reference evidence="2" key="1">
    <citation type="submission" date="2008-04" db="EMBL/GenBank/DDBJ databases">
        <title>Draft genome sequence of Providencia stuartii (ATCC 25827).</title>
        <authorList>
            <person name="Sudarsanam P."/>
            <person name="Ley R."/>
            <person name="Guruge J."/>
            <person name="Turnbaugh P.J."/>
            <person name="Mahowald M."/>
            <person name="Liep D."/>
            <person name="Gordon J."/>
        </authorList>
    </citation>
    <scope>NUCLEOTIDE SEQUENCE [LARGE SCALE GENOMIC DNA]</scope>
    <source>
        <strain evidence="2">ATCC 25827</strain>
    </source>
</reference>
<dbReference type="Proteomes" id="UP000004506">
    <property type="component" value="Unassembled WGS sequence"/>
</dbReference>
<comment type="caution">
    <text evidence="1">The sequence shown here is derived from an EMBL/GenBank/DDBJ whole genome shotgun (WGS) entry which is preliminary data.</text>
</comment>
<reference evidence="2" key="2">
    <citation type="submission" date="2008-04" db="EMBL/GenBank/DDBJ databases">
        <title>Draft genome sequence of Providencia stuartii(ATCC 25827).</title>
        <authorList>
            <person name="Sudarsanam P."/>
            <person name="Ley R."/>
            <person name="Guruge J."/>
            <person name="Turnbaugh P.J."/>
            <person name="Mahowald M."/>
            <person name="Liep D."/>
            <person name="Gordon J."/>
        </authorList>
    </citation>
    <scope>NUCLEOTIDE SEQUENCE [LARGE SCALE GENOMIC DNA]</scope>
    <source>
        <strain evidence="2">ATCC 25827</strain>
    </source>
</reference>
<reference evidence="1 2" key="3">
    <citation type="submission" date="2008-05" db="EMBL/GenBank/DDBJ databases">
        <authorList>
            <person name="Fulton L."/>
            <person name="Clifton S."/>
            <person name="Fulton B."/>
            <person name="Xu J."/>
            <person name="Minx P."/>
            <person name="Pepin K.H."/>
            <person name="Johnson M."/>
            <person name="Thiruvilangam P."/>
            <person name="Bhonagiri V."/>
            <person name="Nash W.E."/>
            <person name="Mardis E.R."/>
            <person name="Wilson R.K."/>
        </authorList>
    </citation>
    <scope>NUCLEOTIDE SEQUENCE [LARGE SCALE GENOMIC DNA]</scope>
    <source>
        <strain evidence="1 2">ATCC 25827</strain>
    </source>
</reference>
<evidence type="ECO:0000313" key="2">
    <source>
        <dbReference type="Proteomes" id="UP000004506"/>
    </source>
</evidence>
<accession>A0AA86YWR9</accession>